<reference evidence="9 10" key="1">
    <citation type="submission" date="2020-04" db="EMBL/GenBank/DDBJ databases">
        <authorList>
            <person name="Wallbank WR R."/>
            <person name="Pardo Diaz C."/>
            <person name="Kozak K."/>
            <person name="Martin S."/>
            <person name="Jiggins C."/>
            <person name="Moest M."/>
            <person name="Warren A I."/>
            <person name="Byers J.R.P. K."/>
            <person name="Montejo-Kovacevich G."/>
            <person name="Yen C E."/>
        </authorList>
    </citation>
    <scope>NUCLEOTIDE SEQUENCE [LARGE SCALE GENOMIC DNA]</scope>
</reference>
<dbReference type="EMBL" id="CADEBD010000038">
    <property type="protein sequence ID" value="CAB3220685.1"/>
    <property type="molecule type" value="Genomic_DNA"/>
</dbReference>
<evidence type="ECO:0000256" key="5">
    <source>
        <dbReference type="ARBA" id="ARBA00023136"/>
    </source>
</evidence>
<protein>
    <recommendedName>
        <fullName evidence="11">Gustatory receptor</fullName>
    </recommendedName>
</protein>
<accession>A0A8S1BS08</accession>
<evidence type="ECO:0000256" key="6">
    <source>
        <dbReference type="SAM" id="Phobius"/>
    </source>
</evidence>
<feature type="transmembrane region" description="Helical" evidence="6">
    <location>
        <begin position="88"/>
        <end position="106"/>
    </location>
</feature>
<dbReference type="Proteomes" id="UP000494256">
    <property type="component" value="Unassembled WGS sequence"/>
</dbReference>
<comment type="caution">
    <text evidence="8">The sequence shown here is derived from an EMBL/GenBank/DDBJ whole genome shotgun (WGS) entry which is preliminary data.</text>
</comment>
<evidence type="ECO:0000256" key="3">
    <source>
        <dbReference type="ARBA" id="ARBA00022692"/>
    </source>
</evidence>
<evidence type="ECO:0000256" key="1">
    <source>
        <dbReference type="ARBA" id="ARBA00004651"/>
    </source>
</evidence>
<dbReference type="EMBL" id="CADEBC010000858">
    <property type="protein sequence ID" value="CAB3261599.1"/>
    <property type="molecule type" value="Genomic_DNA"/>
</dbReference>
<keyword evidence="3 6" id="KW-0812">Transmembrane</keyword>
<evidence type="ECO:0000313" key="10">
    <source>
        <dbReference type="Proteomes" id="UP000494256"/>
    </source>
</evidence>
<dbReference type="OrthoDB" id="6513574at2759"/>
<gene>
    <name evidence="8" type="ORF">APLA_LOCUS18007</name>
    <name evidence="7" type="ORF">APLA_LOCUS391</name>
</gene>
<dbReference type="Proteomes" id="UP000494106">
    <property type="component" value="Unassembled WGS sequence"/>
</dbReference>
<keyword evidence="2" id="KW-1003">Cell membrane</keyword>
<dbReference type="Pfam" id="PF08395">
    <property type="entry name" value="7tm_7"/>
    <property type="match status" value="1"/>
</dbReference>
<evidence type="ECO:0000313" key="8">
    <source>
        <dbReference type="EMBL" id="CAB3261599.1"/>
    </source>
</evidence>
<dbReference type="AlphaFoldDB" id="A0A8S1BS08"/>
<dbReference type="GO" id="GO:0050909">
    <property type="term" value="P:sensory perception of taste"/>
    <property type="evidence" value="ECO:0007669"/>
    <property type="project" value="InterPro"/>
</dbReference>
<evidence type="ECO:0000313" key="9">
    <source>
        <dbReference type="Proteomes" id="UP000494106"/>
    </source>
</evidence>
<evidence type="ECO:0000256" key="4">
    <source>
        <dbReference type="ARBA" id="ARBA00022989"/>
    </source>
</evidence>
<evidence type="ECO:0000313" key="7">
    <source>
        <dbReference type="EMBL" id="CAB3220685.1"/>
    </source>
</evidence>
<organism evidence="8 9">
    <name type="scientific">Arctia plantaginis</name>
    <name type="common">Wood tiger moth</name>
    <name type="synonym">Phalaena plantaginis</name>
    <dbReference type="NCBI Taxonomy" id="874455"/>
    <lineage>
        <taxon>Eukaryota</taxon>
        <taxon>Metazoa</taxon>
        <taxon>Ecdysozoa</taxon>
        <taxon>Arthropoda</taxon>
        <taxon>Hexapoda</taxon>
        <taxon>Insecta</taxon>
        <taxon>Pterygota</taxon>
        <taxon>Neoptera</taxon>
        <taxon>Endopterygota</taxon>
        <taxon>Lepidoptera</taxon>
        <taxon>Glossata</taxon>
        <taxon>Ditrysia</taxon>
        <taxon>Noctuoidea</taxon>
        <taxon>Erebidae</taxon>
        <taxon>Arctiinae</taxon>
        <taxon>Arctia</taxon>
    </lineage>
</organism>
<keyword evidence="4 6" id="KW-1133">Transmembrane helix</keyword>
<dbReference type="InterPro" id="IPR013604">
    <property type="entry name" value="7TM_chemorcpt"/>
</dbReference>
<keyword evidence="9" id="KW-1185">Reference proteome</keyword>
<keyword evidence="5 6" id="KW-0472">Membrane</keyword>
<name>A0A8S1BS08_ARCPL</name>
<comment type="subcellular location">
    <subcellularLocation>
        <location evidence="1">Cell membrane</location>
        <topology evidence="1">Multi-pass membrane protein</topology>
    </subcellularLocation>
</comment>
<evidence type="ECO:0000256" key="2">
    <source>
        <dbReference type="ARBA" id="ARBA00022475"/>
    </source>
</evidence>
<evidence type="ECO:0008006" key="11">
    <source>
        <dbReference type="Google" id="ProtNLM"/>
    </source>
</evidence>
<dbReference type="GO" id="GO:0005886">
    <property type="term" value="C:plasma membrane"/>
    <property type="evidence" value="ECO:0007669"/>
    <property type="project" value="UniProtKB-SubCell"/>
</dbReference>
<proteinExistence type="predicted"/>
<sequence length="110" mass="12488">MKTIKSTGYFPITSSFVRLLTCAVIFVTLVDQSEKTTGQRKRIVNIIDHLLINKKPDEDLKSAVVTFRALMQDRPITFNMADFVNVNYSFLVSLTSVLVTYTIILLQNVN</sequence>